<dbReference type="OrthoDB" id="5544992at2759"/>
<dbReference type="GeneID" id="83203558"/>
<organism evidence="1 2">
    <name type="scientific">Penicillium chermesinum</name>
    <dbReference type="NCBI Taxonomy" id="63820"/>
    <lineage>
        <taxon>Eukaryota</taxon>
        <taxon>Fungi</taxon>
        <taxon>Dikarya</taxon>
        <taxon>Ascomycota</taxon>
        <taxon>Pezizomycotina</taxon>
        <taxon>Eurotiomycetes</taxon>
        <taxon>Eurotiomycetidae</taxon>
        <taxon>Eurotiales</taxon>
        <taxon>Aspergillaceae</taxon>
        <taxon>Penicillium</taxon>
    </lineage>
</organism>
<keyword evidence="2" id="KW-1185">Reference proteome</keyword>
<dbReference type="EMBL" id="JAPQKS010000005">
    <property type="protein sequence ID" value="KAJ5225734.1"/>
    <property type="molecule type" value="Genomic_DNA"/>
</dbReference>
<dbReference type="Proteomes" id="UP001150941">
    <property type="component" value="Unassembled WGS sequence"/>
</dbReference>
<dbReference type="AlphaFoldDB" id="A0A9W9NTA7"/>
<gene>
    <name evidence="1" type="ORF">N7468_006959</name>
</gene>
<protein>
    <submittedName>
        <fullName evidence="1">Uncharacterized protein</fullName>
    </submittedName>
</protein>
<sequence>MNNPMIATYQPDPSRDWGARPIRAPMADQSTHLPEVGVKVHFPRNPFHLRVAEDFDEWHTEVKGLLHGWGLDALIDIKIPRPETTNPGPITGACGRWLSVTGSPLTCPGRYNVLYIDRTQYQSTASYVLHLRDNYTAAWRAGVEIQPQLVLGRLFRQIQGELPFFVQALTEDLNSRGNVWAGINFEFVIAFCNATVDMLRG</sequence>
<comment type="caution">
    <text evidence="1">The sequence shown here is derived from an EMBL/GenBank/DDBJ whole genome shotgun (WGS) entry which is preliminary data.</text>
</comment>
<reference evidence="1" key="2">
    <citation type="journal article" date="2023" name="IMA Fungus">
        <title>Comparative genomic study of the Penicillium genus elucidates a diverse pangenome and 15 lateral gene transfer events.</title>
        <authorList>
            <person name="Petersen C."/>
            <person name="Sorensen T."/>
            <person name="Nielsen M.R."/>
            <person name="Sondergaard T.E."/>
            <person name="Sorensen J.L."/>
            <person name="Fitzpatrick D.A."/>
            <person name="Frisvad J.C."/>
            <person name="Nielsen K.L."/>
        </authorList>
    </citation>
    <scope>NUCLEOTIDE SEQUENCE</scope>
    <source>
        <strain evidence="1">IBT 19713</strain>
    </source>
</reference>
<evidence type="ECO:0000313" key="1">
    <source>
        <dbReference type="EMBL" id="KAJ5225734.1"/>
    </source>
</evidence>
<evidence type="ECO:0000313" key="2">
    <source>
        <dbReference type="Proteomes" id="UP001150941"/>
    </source>
</evidence>
<reference evidence="1" key="1">
    <citation type="submission" date="2022-11" db="EMBL/GenBank/DDBJ databases">
        <authorList>
            <person name="Petersen C."/>
        </authorList>
    </citation>
    <scope>NUCLEOTIDE SEQUENCE</scope>
    <source>
        <strain evidence="1">IBT 19713</strain>
    </source>
</reference>
<proteinExistence type="predicted"/>
<dbReference type="RefSeq" id="XP_058329145.1">
    <property type="nucleotide sequence ID" value="XM_058476255.1"/>
</dbReference>
<accession>A0A9W9NTA7</accession>
<name>A0A9W9NTA7_9EURO</name>